<keyword evidence="5" id="KW-0472">Membrane</keyword>
<protein>
    <submittedName>
        <fullName evidence="7">Uncharacterized protein</fullName>
    </submittedName>
</protein>
<dbReference type="EMBL" id="CM003605">
    <property type="protein sequence ID" value="KYP71964.1"/>
    <property type="molecule type" value="Genomic_DNA"/>
</dbReference>
<evidence type="ECO:0000256" key="2">
    <source>
        <dbReference type="ARBA" id="ARBA00022448"/>
    </source>
</evidence>
<proteinExistence type="predicted"/>
<dbReference type="STRING" id="3821.A0A151TYB0"/>
<evidence type="ECO:0000256" key="1">
    <source>
        <dbReference type="ARBA" id="ARBA00004370"/>
    </source>
</evidence>
<gene>
    <name evidence="7" type="ORF">KK1_011248</name>
</gene>
<dbReference type="Proteomes" id="UP000075243">
    <property type="component" value="Chromosome 3"/>
</dbReference>
<evidence type="ECO:0000256" key="6">
    <source>
        <dbReference type="ARBA" id="ARBA00023310"/>
    </source>
</evidence>
<keyword evidence="2" id="KW-0813">Transport</keyword>
<dbReference type="Pfam" id="PF00213">
    <property type="entry name" value="OSCP"/>
    <property type="match status" value="1"/>
</dbReference>
<dbReference type="GO" id="GO:0046933">
    <property type="term" value="F:proton-transporting ATP synthase activity, rotational mechanism"/>
    <property type="evidence" value="ECO:0007669"/>
    <property type="project" value="InterPro"/>
</dbReference>
<keyword evidence="6" id="KW-0066">ATP synthesis</keyword>
<evidence type="ECO:0000313" key="7">
    <source>
        <dbReference type="EMBL" id="KYP71964.1"/>
    </source>
</evidence>
<dbReference type="InterPro" id="IPR000711">
    <property type="entry name" value="ATPase_OSCP/dsu"/>
</dbReference>
<accession>A0A151TYB0</accession>
<evidence type="ECO:0000256" key="3">
    <source>
        <dbReference type="ARBA" id="ARBA00022781"/>
    </source>
</evidence>
<keyword evidence="8" id="KW-1185">Reference proteome</keyword>
<keyword evidence="3" id="KW-0375">Hydrogen ion transport</keyword>
<keyword evidence="4" id="KW-0406">Ion transport</keyword>
<organism evidence="7 8">
    <name type="scientific">Cajanus cajan</name>
    <name type="common">Pigeon pea</name>
    <name type="synonym">Cajanus indicus</name>
    <dbReference type="NCBI Taxonomy" id="3821"/>
    <lineage>
        <taxon>Eukaryota</taxon>
        <taxon>Viridiplantae</taxon>
        <taxon>Streptophyta</taxon>
        <taxon>Embryophyta</taxon>
        <taxon>Tracheophyta</taxon>
        <taxon>Spermatophyta</taxon>
        <taxon>Magnoliopsida</taxon>
        <taxon>eudicotyledons</taxon>
        <taxon>Gunneridae</taxon>
        <taxon>Pentapetalae</taxon>
        <taxon>rosids</taxon>
        <taxon>fabids</taxon>
        <taxon>Fabales</taxon>
        <taxon>Fabaceae</taxon>
        <taxon>Papilionoideae</taxon>
        <taxon>50 kb inversion clade</taxon>
        <taxon>NPAAA clade</taxon>
        <taxon>indigoferoid/millettioid clade</taxon>
        <taxon>Phaseoleae</taxon>
        <taxon>Cajanus</taxon>
    </lineage>
</organism>
<sequence>MVAKKKKVGIVREVLEEFERIYDDLCGTQMVLVSSERKMGEDELFGIAKTVHHLSGAVRVKVRNLVKERVPSFVPL</sequence>
<dbReference type="PANTHER" id="PTHR11910">
    <property type="entry name" value="ATP SYNTHASE DELTA CHAIN"/>
    <property type="match status" value="1"/>
</dbReference>
<dbReference type="AlphaFoldDB" id="A0A151TYB0"/>
<reference evidence="7 8" key="1">
    <citation type="journal article" date="2012" name="Nat. Biotechnol.">
        <title>Draft genome sequence of pigeonpea (Cajanus cajan), an orphan legume crop of resource-poor farmers.</title>
        <authorList>
            <person name="Varshney R.K."/>
            <person name="Chen W."/>
            <person name="Li Y."/>
            <person name="Bharti A.K."/>
            <person name="Saxena R.K."/>
            <person name="Schlueter J.A."/>
            <person name="Donoghue M.T."/>
            <person name="Azam S."/>
            <person name="Fan G."/>
            <person name="Whaley A.M."/>
            <person name="Farmer A.D."/>
            <person name="Sheridan J."/>
            <person name="Iwata A."/>
            <person name="Tuteja R."/>
            <person name="Penmetsa R.V."/>
            <person name="Wu W."/>
            <person name="Upadhyaya H.D."/>
            <person name="Yang S.P."/>
            <person name="Shah T."/>
            <person name="Saxena K.B."/>
            <person name="Michael T."/>
            <person name="McCombie W.R."/>
            <person name="Yang B."/>
            <person name="Zhang G."/>
            <person name="Yang H."/>
            <person name="Wang J."/>
            <person name="Spillane C."/>
            <person name="Cook D.R."/>
            <person name="May G.D."/>
            <person name="Xu X."/>
            <person name="Jackson S.A."/>
        </authorList>
    </citation>
    <scope>NUCLEOTIDE SEQUENCE [LARGE SCALE GENOMIC DNA]</scope>
    <source>
        <strain evidence="8">cv. Asha</strain>
    </source>
</reference>
<dbReference type="GO" id="GO:0016020">
    <property type="term" value="C:membrane"/>
    <property type="evidence" value="ECO:0007669"/>
    <property type="project" value="UniProtKB-SubCell"/>
</dbReference>
<evidence type="ECO:0000313" key="8">
    <source>
        <dbReference type="Proteomes" id="UP000075243"/>
    </source>
</evidence>
<name>A0A151TYB0_CAJCA</name>
<evidence type="ECO:0000256" key="4">
    <source>
        <dbReference type="ARBA" id="ARBA00023065"/>
    </source>
</evidence>
<evidence type="ECO:0000256" key="5">
    <source>
        <dbReference type="ARBA" id="ARBA00023136"/>
    </source>
</evidence>
<comment type="subcellular location">
    <subcellularLocation>
        <location evidence="1">Membrane</location>
    </subcellularLocation>
</comment>
<dbReference type="Gramene" id="C.cajan_10926.t">
    <property type="protein sequence ID" value="C.cajan_10926.t.cds1"/>
    <property type="gene ID" value="C.cajan_10926"/>
</dbReference>